<name>A0A4Q7EFV2_9CYAN</name>
<evidence type="ECO:0000313" key="6">
    <source>
        <dbReference type="Proteomes" id="UP000292459"/>
    </source>
</evidence>
<dbReference type="OrthoDB" id="9809348at2"/>
<dbReference type="RefSeq" id="WP_084606895.1">
    <property type="nucleotide sequence ID" value="NZ_QVFV01000001.1"/>
</dbReference>
<evidence type="ECO:0000259" key="4">
    <source>
        <dbReference type="PROSITE" id="PS50110"/>
    </source>
</evidence>
<keyword evidence="1 3" id="KW-0597">Phosphoprotein</keyword>
<dbReference type="PANTHER" id="PTHR45339:SF1">
    <property type="entry name" value="HYBRID SIGNAL TRANSDUCTION HISTIDINE KINASE J"/>
    <property type="match status" value="1"/>
</dbReference>
<dbReference type="InterPro" id="IPR011006">
    <property type="entry name" value="CheY-like_superfamily"/>
</dbReference>
<dbReference type="Proteomes" id="UP000292459">
    <property type="component" value="Unassembled WGS sequence"/>
</dbReference>
<sequence>MLVVDDQPENRQLLVKLLEQVGLWVKSAYNGHDAIDKWLAWQPDLILMDIRMPGFDGYDATRQIRRLEDPAARTVIIAVTAQVSNRDRALSLAAGCDDYIIKPFQEATLFLKMAEQLGLEYVFAQPNLPNLPNPAAIAQPPCADEYKPTALAPEDLRHLPATWLQDLDDAAICGTDLAIHTLVRQLPTNLAGLAQRLNHLADHYQFERIVQMFQVLSNS</sequence>
<accession>A0A4Q7EFV2</accession>
<reference evidence="5 6" key="1">
    <citation type="submission" date="2018-11" db="EMBL/GenBank/DDBJ databases">
        <title>Whole genome sequencing of an environmental sample.</title>
        <authorList>
            <person name="Sarangi A.N."/>
            <person name="Singh D."/>
            <person name="Tripathy S."/>
        </authorList>
    </citation>
    <scope>NUCLEOTIDE SEQUENCE [LARGE SCALE GENOMIC DNA]</scope>
    <source>
        <strain evidence="5 6">Lakshadweep</strain>
    </source>
</reference>
<organism evidence="5 6">
    <name type="scientific">Leptolyngbya iicbica LK</name>
    <dbReference type="NCBI Taxonomy" id="2294035"/>
    <lineage>
        <taxon>Bacteria</taxon>
        <taxon>Bacillati</taxon>
        <taxon>Cyanobacteriota</taxon>
        <taxon>Cyanophyceae</taxon>
        <taxon>Leptolyngbyales</taxon>
        <taxon>Leptolyngbyaceae</taxon>
        <taxon>Leptolyngbya group</taxon>
        <taxon>Leptolyngbya</taxon>
        <taxon>Leptolyngbya iicbica</taxon>
    </lineage>
</organism>
<dbReference type="SUPFAM" id="SSF52172">
    <property type="entry name" value="CheY-like"/>
    <property type="match status" value="1"/>
</dbReference>
<comment type="caution">
    <text evidence="5">The sequence shown here is derived from an EMBL/GenBank/DDBJ whole genome shotgun (WGS) entry which is preliminary data.</text>
</comment>
<dbReference type="InterPro" id="IPR001789">
    <property type="entry name" value="Sig_transdc_resp-reg_receiver"/>
</dbReference>
<evidence type="ECO:0000256" key="3">
    <source>
        <dbReference type="PROSITE-ProRule" id="PRU00169"/>
    </source>
</evidence>
<dbReference type="SMART" id="SM00448">
    <property type="entry name" value="REC"/>
    <property type="match status" value="1"/>
</dbReference>
<evidence type="ECO:0000313" key="5">
    <source>
        <dbReference type="EMBL" id="RZM81916.1"/>
    </source>
</evidence>
<gene>
    <name evidence="5" type="ORF">DYY88_01185</name>
</gene>
<dbReference type="GO" id="GO:0000160">
    <property type="term" value="P:phosphorelay signal transduction system"/>
    <property type="evidence" value="ECO:0007669"/>
    <property type="project" value="UniProtKB-KW"/>
</dbReference>
<dbReference type="CDD" id="cd17546">
    <property type="entry name" value="REC_hyHK_CKI1_RcsC-like"/>
    <property type="match status" value="1"/>
</dbReference>
<feature type="domain" description="Response regulatory" evidence="4">
    <location>
        <begin position="1"/>
        <end position="117"/>
    </location>
</feature>
<proteinExistence type="predicted"/>
<dbReference type="PROSITE" id="PS50110">
    <property type="entry name" value="RESPONSE_REGULATORY"/>
    <property type="match status" value="1"/>
</dbReference>
<evidence type="ECO:0000256" key="2">
    <source>
        <dbReference type="ARBA" id="ARBA00023012"/>
    </source>
</evidence>
<feature type="modified residue" description="4-aspartylphosphate" evidence="3">
    <location>
        <position position="49"/>
    </location>
</feature>
<keyword evidence="6" id="KW-1185">Reference proteome</keyword>
<dbReference type="Gene3D" id="3.40.50.2300">
    <property type="match status" value="1"/>
</dbReference>
<keyword evidence="2" id="KW-0902">Two-component regulatory system</keyword>
<dbReference type="AlphaFoldDB" id="A0A4Q7EFV2"/>
<dbReference type="EMBL" id="QVFV01000001">
    <property type="protein sequence ID" value="RZM81916.1"/>
    <property type="molecule type" value="Genomic_DNA"/>
</dbReference>
<dbReference type="Pfam" id="PF00072">
    <property type="entry name" value="Response_reg"/>
    <property type="match status" value="1"/>
</dbReference>
<evidence type="ECO:0000256" key="1">
    <source>
        <dbReference type="ARBA" id="ARBA00022553"/>
    </source>
</evidence>
<dbReference type="PANTHER" id="PTHR45339">
    <property type="entry name" value="HYBRID SIGNAL TRANSDUCTION HISTIDINE KINASE J"/>
    <property type="match status" value="1"/>
</dbReference>
<protein>
    <submittedName>
        <fullName evidence="5">Response regulator</fullName>
    </submittedName>
</protein>